<protein>
    <submittedName>
        <fullName evidence="1">Uncharacterized protein</fullName>
    </submittedName>
</protein>
<dbReference type="Proteomes" id="UP000550401">
    <property type="component" value="Unassembled WGS sequence"/>
</dbReference>
<keyword evidence="2" id="KW-1185">Reference proteome</keyword>
<evidence type="ECO:0000313" key="2">
    <source>
        <dbReference type="Proteomes" id="UP000550401"/>
    </source>
</evidence>
<reference evidence="1 2" key="1">
    <citation type="submission" date="2020-07" db="EMBL/GenBank/DDBJ databases">
        <title>Genomic Encyclopedia of Type Strains, Phase IV (KMG-V): Genome sequencing to study the core and pangenomes of soil and plant-associated prokaryotes.</title>
        <authorList>
            <person name="Whitman W."/>
        </authorList>
    </citation>
    <scope>NUCLEOTIDE SEQUENCE [LARGE SCALE GENOMIC DNA]</scope>
    <source>
        <strain evidence="1 2">RH2WT43</strain>
    </source>
</reference>
<evidence type="ECO:0000313" key="1">
    <source>
        <dbReference type="EMBL" id="MBA8888211.1"/>
    </source>
</evidence>
<organism evidence="1 2">
    <name type="scientific">Dokdonella fugitiva</name>
    <dbReference type="NCBI Taxonomy" id="328517"/>
    <lineage>
        <taxon>Bacteria</taxon>
        <taxon>Pseudomonadati</taxon>
        <taxon>Pseudomonadota</taxon>
        <taxon>Gammaproteobacteria</taxon>
        <taxon>Lysobacterales</taxon>
        <taxon>Rhodanobacteraceae</taxon>
        <taxon>Dokdonella</taxon>
    </lineage>
</organism>
<dbReference type="AlphaFoldDB" id="A0A839F7S3"/>
<proteinExistence type="predicted"/>
<name>A0A839F7S3_9GAMM</name>
<sequence length="87" mass="9766">MERKHDGFLLFRVGRRKAKSLKHGAHGAHGEKLKKRTSFSSVCSVCSVFQSFLRPTRNVRKPYSQCALRSSQYSTPQMPSVTVIIAG</sequence>
<comment type="caution">
    <text evidence="1">The sequence shown here is derived from an EMBL/GenBank/DDBJ whole genome shotgun (WGS) entry which is preliminary data.</text>
</comment>
<gene>
    <name evidence="1" type="ORF">FHW12_002435</name>
</gene>
<accession>A0A839F7S3</accession>
<dbReference type="EMBL" id="JACGXL010000003">
    <property type="protein sequence ID" value="MBA8888211.1"/>
    <property type="molecule type" value="Genomic_DNA"/>
</dbReference>